<name>A0ABT2RIF6_9FIRM</name>
<feature type="transmembrane region" description="Helical" evidence="1">
    <location>
        <begin position="184"/>
        <end position="202"/>
    </location>
</feature>
<organism evidence="3 4">
    <name type="scientific">Dorea acetigenes</name>
    <dbReference type="NCBI Taxonomy" id="2981787"/>
    <lineage>
        <taxon>Bacteria</taxon>
        <taxon>Bacillati</taxon>
        <taxon>Bacillota</taxon>
        <taxon>Clostridia</taxon>
        <taxon>Lachnospirales</taxon>
        <taxon>Lachnospiraceae</taxon>
        <taxon>Dorea</taxon>
    </lineage>
</organism>
<dbReference type="InterPro" id="IPR000253">
    <property type="entry name" value="FHA_dom"/>
</dbReference>
<protein>
    <submittedName>
        <fullName evidence="3">PrsW family glutamic-type intramembrane protease</fullName>
        <ecNumber evidence="3">3.4.-.-</ecNumber>
    </submittedName>
</protein>
<keyword evidence="1" id="KW-0812">Transmembrane</keyword>
<evidence type="ECO:0000313" key="4">
    <source>
        <dbReference type="Proteomes" id="UP001652431"/>
    </source>
</evidence>
<evidence type="ECO:0000259" key="2">
    <source>
        <dbReference type="PROSITE" id="PS50006"/>
    </source>
</evidence>
<dbReference type="GO" id="GO:0006508">
    <property type="term" value="P:proteolysis"/>
    <property type="evidence" value="ECO:0007669"/>
    <property type="project" value="UniProtKB-KW"/>
</dbReference>
<feature type="transmembrane region" description="Helical" evidence="1">
    <location>
        <begin position="94"/>
        <end position="114"/>
    </location>
</feature>
<feature type="transmembrane region" description="Helical" evidence="1">
    <location>
        <begin position="288"/>
        <end position="310"/>
    </location>
</feature>
<dbReference type="RefSeq" id="WP_158367358.1">
    <property type="nucleotide sequence ID" value="NZ_JAOQJU010000001.1"/>
</dbReference>
<keyword evidence="3" id="KW-0378">Hydrolase</keyword>
<keyword evidence="4" id="KW-1185">Reference proteome</keyword>
<feature type="transmembrane region" description="Helical" evidence="1">
    <location>
        <begin position="60"/>
        <end position="82"/>
    </location>
</feature>
<dbReference type="PANTHER" id="PTHR36844">
    <property type="entry name" value="PROTEASE PRSW"/>
    <property type="match status" value="1"/>
</dbReference>
<feature type="domain" description="FHA" evidence="2">
    <location>
        <begin position="378"/>
        <end position="429"/>
    </location>
</feature>
<evidence type="ECO:0000256" key="1">
    <source>
        <dbReference type="SAM" id="Phobius"/>
    </source>
</evidence>
<feature type="transmembrane region" description="Helical" evidence="1">
    <location>
        <begin position="126"/>
        <end position="147"/>
    </location>
</feature>
<dbReference type="Gene3D" id="2.60.200.20">
    <property type="match status" value="1"/>
</dbReference>
<evidence type="ECO:0000313" key="3">
    <source>
        <dbReference type="EMBL" id="MCU6685179.1"/>
    </source>
</evidence>
<dbReference type="PANTHER" id="PTHR36844:SF1">
    <property type="entry name" value="PROTEASE PRSW"/>
    <property type="match status" value="1"/>
</dbReference>
<feature type="transmembrane region" description="Helical" evidence="1">
    <location>
        <begin position="222"/>
        <end position="245"/>
    </location>
</feature>
<dbReference type="InterPro" id="IPR026898">
    <property type="entry name" value="PrsW"/>
</dbReference>
<gene>
    <name evidence="3" type="ORF">OCV99_01185</name>
</gene>
<dbReference type="Pfam" id="PF00498">
    <property type="entry name" value="FHA"/>
    <property type="match status" value="1"/>
</dbReference>
<dbReference type="Proteomes" id="UP001652431">
    <property type="component" value="Unassembled WGS sequence"/>
</dbReference>
<dbReference type="SMART" id="SM00240">
    <property type="entry name" value="FHA"/>
    <property type="match status" value="1"/>
</dbReference>
<keyword evidence="3" id="KW-0645">Protease</keyword>
<dbReference type="EC" id="3.4.-.-" evidence="3"/>
<comment type="caution">
    <text evidence="3">The sequence shown here is derived from an EMBL/GenBank/DDBJ whole genome shotgun (WGS) entry which is preliminary data.</text>
</comment>
<dbReference type="Pfam" id="PF13367">
    <property type="entry name" value="PrsW-protease"/>
    <property type="match status" value="1"/>
</dbReference>
<keyword evidence="1" id="KW-0472">Membrane</keyword>
<accession>A0ABT2RIF6</accession>
<dbReference type="GO" id="GO:0008233">
    <property type="term" value="F:peptidase activity"/>
    <property type="evidence" value="ECO:0007669"/>
    <property type="project" value="UniProtKB-KW"/>
</dbReference>
<keyword evidence="1" id="KW-1133">Transmembrane helix</keyword>
<sequence length="458" mass="50062">MGNEQFYQKLAQDAEIKWKDIFSECRRKHSREELEYALLAGTTLNSATEANMLQKWRKPWVFYPLLKAGAALIVLVYGLLFVNLNMIGNVTSGFLLMMTAIPPFVMPVIIMIFIWELNIPRNLSIYELFGFFLAGGLLSFLGTSVMFDFVQSGPAKLAAFREEPAKLAAALLILYFFSKKKKVYGLTGLVIGAAVGAGFGSFESITYAQSAGGIQDIVGNQILRGIYALGGHTLMSAPYAAAVALEMKDSRLSWNCIWNKDFLVTFGSSVLLHYIWNSDLSDFGIRNPSGTLALCKNIIVIIFFWIELLYMARKCLRQAVLIGSGSRGKGGSAGSRKAAATGAGSRKVAAAGAGSIRIECTGGAIRGAVWQSEGADILMIGRDPDLGFHIPGKAGGVRRRHCCIRKTSQGWILRDMDSTYGTFINGSQKLMPNVDYTLHSGDMIYLAGKENAFRVSIK</sequence>
<dbReference type="EMBL" id="JAOQJU010000001">
    <property type="protein sequence ID" value="MCU6685179.1"/>
    <property type="molecule type" value="Genomic_DNA"/>
</dbReference>
<dbReference type="SUPFAM" id="SSF49879">
    <property type="entry name" value="SMAD/FHA domain"/>
    <property type="match status" value="1"/>
</dbReference>
<proteinExistence type="predicted"/>
<dbReference type="InterPro" id="IPR008984">
    <property type="entry name" value="SMAD_FHA_dom_sf"/>
</dbReference>
<reference evidence="3 4" key="1">
    <citation type="journal article" date="2021" name="ISME Commun">
        <title>Automated analysis of genomic sequences facilitates high-throughput and comprehensive description of bacteria.</title>
        <authorList>
            <person name="Hitch T.C.A."/>
        </authorList>
    </citation>
    <scope>NUCLEOTIDE SEQUENCE [LARGE SCALE GENOMIC DNA]</scope>
    <source>
        <strain evidence="3 4">Sanger_03</strain>
    </source>
</reference>
<dbReference type="CDD" id="cd00060">
    <property type="entry name" value="FHA"/>
    <property type="match status" value="1"/>
</dbReference>
<dbReference type="PROSITE" id="PS50006">
    <property type="entry name" value="FHA_DOMAIN"/>
    <property type="match status" value="1"/>
</dbReference>